<proteinExistence type="predicted"/>
<dbReference type="EMBL" id="CP011127">
    <property type="protein sequence ID" value="AMU86884.1"/>
    <property type="molecule type" value="Genomic_DNA"/>
</dbReference>
<feature type="transmembrane region" description="Helical" evidence="1">
    <location>
        <begin position="20"/>
        <end position="41"/>
    </location>
</feature>
<sequence length="164" mass="17926">MTKNFNASTPDIDCKVKLRFFYNTIQIVLGVLIILCSLVAINQARWTELPVHEPTYGPDGIPSIITDAPPPNSPPEYFLTAAGGLLVTGLGIIQALSKESLSKWYIALGIITIVLSLIMSQVITDNPRITGNIFIIPYLILVLGGANSTIAARQLYYYTKTLTE</sequence>
<keyword evidence="1" id="KW-0812">Transmembrane</keyword>
<dbReference type="Proteomes" id="UP000076394">
    <property type="component" value="Chromosome"/>
</dbReference>
<protein>
    <submittedName>
        <fullName evidence="2">Putative membrane protein</fullName>
    </submittedName>
</protein>
<name>A0A142VAL7_9CHLR</name>
<evidence type="ECO:0000313" key="2">
    <source>
        <dbReference type="EMBL" id="AMU86884.1"/>
    </source>
</evidence>
<gene>
    <name evidence="2" type="ORF">Dm11a5_1058</name>
</gene>
<feature type="transmembrane region" description="Helical" evidence="1">
    <location>
        <begin position="129"/>
        <end position="150"/>
    </location>
</feature>
<dbReference type="RefSeq" id="WP_034376355.1">
    <property type="nucleotide sequence ID" value="NZ_AP024514.1"/>
</dbReference>
<keyword evidence="1" id="KW-1133">Transmembrane helix</keyword>
<feature type="transmembrane region" description="Helical" evidence="1">
    <location>
        <begin position="77"/>
        <end position="97"/>
    </location>
</feature>
<dbReference type="AlphaFoldDB" id="A0A142VAL7"/>
<reference evidence="2 3" key="1">
    <citation type="submission" date="2015-03" db="EMBL/GenBank/DDBJ databases">
        <title>Genomic characterization of Dehalococcoides mccartyi strain 11a5, an unusal plasmid-containing chloroethene dechlorinator.</title>
        <authorList>
            <person name="Zhao S."/>
            <person name="Ding C."/>
            <person name="He J."/>
        </authorList>
    </citation>
    <scope>NUCLEOTIDE SEQUENCE [LARGE SCALE GENOMIC DNA]</scope>
    <source>
        <strain evidence="2 3">11a5</strain>
    </source>
</reference>
<evidence type="ECO:0000313" key="3">
    <source>
        <dbReference type="Proteomes" id="UP000076394"/>
    </source>
</evidence>
<feature type="transmembrane region" description="Helical" evidence="1">
    <location>
        <begin position="104"/>
        <end position="123"/>
    </location>
</feature>
<accession>A0A142VAL7</accession>
<dbReference type="PATRIC" id="fig|61435.8.peg.1054"/>
<organism evidence="2 3">
    <name type="scientific">Dehalococcoides mccartyi</name>
    <dbReference type="NCBI Taxonomy" id="61435"/>
    <lineage>
        <taxon>Bacteria</taxon>
        <taxon>Bacillati</taxon>
        <taxon>Chloroflexota</taxon>
        <taxon>Dehalococcoidia</taxon>
        <taxon>Dehalococcoidales</taxon>
        <taxon>Dehalococcoidaceae</taxon>
        <taxon>Dehalococcoides</taxon>
    </lineage>
</organism>
<keyword evidence="1" id="KW-0472">Membrane</keyword>
<evidence type="ECO:0000256" key="1">
    <source>
        <dbReference type="SAM" id="Phobius"/>
    </source>
</evidence>